<keyword evidence="2" id="KW-0233">DNA recombination</keyword>
<proteinExistence type="predicted"/>
<feature type="domain" description="Tyr recombinase" evidence="3">
    <location>
        <begin position="121"/>
        <end position="324"/>
    </location>
</feature>
<dbReference type="GO" id="GO:0003677">
    <property type="term" value="F:DNA binding"/>
    <property type="evidence" value="ECO:0007669"/>
    <property type="project" value="UniProtKB-KW"/>
</dbReference>
<dbReference type="Gene3D" id="1.10.150.130">
    <property type="match status" value="1"/>
</dbReference>
<dbReference type="Gene3D" id="1.10.443.10">
    <property type="entry name" value="Intergrase catalytic core"/>
    <property type="match status" value="1"/>
</dbReference>
<name>A0A8B8CL80_CRAVI</name>
<evidence type="ECO:0000256" key="1">
    <source>
        <dbReference type="ARBA" id="ARBA00023125"/>
    </source>
</evidence>
<protein>
    <submittedName>
        <fullName evidence="5">Uncharacterized protein LOC111119345</fullName>
    </submittedName>
</protein>
<dbReference type="InterPro" id="IPR013762">
    <property type="entry name" value="Integrase-like_cat_sf"/>
</dbReference>
<keyword evidence="1" id="KW-0238">DNA-binding</keyword>
<dbReference type="KEGG" id="cvn:111119345"/>
<evidence type="ECO:0000313" key="4">
    <source>
        <dbReference type="Proteomes" id="UP000694844"/>
    </source>
</evidence>
<dbReference type="GeneID" id="111119345"/>
<evidence type="ECO:0000256" key="2">
    <source>
        <dbReference type="ARBA" id="ARBA00023172"/>
    </source>
</evidence>
<dbReference type="SUPFAM" id="SSF47823">
    <property type="entry name" value="lambda integrase-like, N-terminal domain"/>
    <property type="match status" value="1"/>
</dbReference>
<evidence type="ECO:0000313" key="5">
    <source>
        <dbReference type="RefSeq" id="XP_022315121.1"/>
    </source>
</evidence>
<dbReference type="OrthoDB" id="6105221at2759"/>
<dbReference type="RefSeq" id="XP_022315121.1">
    <property type="nucleotide sequence ID" value="XM_022459413.1"/>
</dbReference>
<keyword evidence="4" id="KW-1185">Reference proteome</keyword>
<dbReference type="InterPro" id="IPR010998">
    <property type="entry name" value="Integrase_recombinase_N"/>
</dbReference>
<dbReference type="SUPFAM" id="SSF56349">
    <property type="entry name" value="DNA breaking-rejoining enzymes"/>
    <property type="match status" value="1"/>
</dbReference>
<dbReference type="AlphaFoldDB" id="A0A8B8CL80"/>
<reference evidence="5" key="1">
    <citation type="submission" date="2025-08" db="UniProtKB">
        <authorList>
            <consortium name="RefSeq"/>
        </authorList>
    </citation>
    <scope>IDENTIFICATION</scope>
    <source>
        <tissue evidence="5">Whole sample</tissue>
    </source>
</reference>
<organism evidence="4 5">
    <name type="scientific">Crassostrea virginica</name>
    <name type="common">Eastern oyster</name>
    <dbReference type="NCBI Taxonomy" id="6565"/>
    <lineage>
        <taxon>Eukaryota</taxon>
        <taxon>Metazoa</taxon>
        <taxon>Spiralia</taxon>
        <taxon>Lophotrochozoa</taxon>
        <taxon>Mollusca</taxon>
        <taxon>Bivalvia</taxon>
        <taxon>Autobranchia</taxon>
        <taxon>Pteriomorphia</taxon>
        <taxon>Ostreida</taxon>
        <taxon>Ostreoidea</taxon>
        <taxon>Ostreidae</taxon>
        <taxon>Crassostrea</taxon>
    </lineage>
</organism>
<dbReference type="Proteomes" id="UP000694844">
    <property type="component" value="Chromosome 2"/>
</dbReference>
<dbReference type="PANTHER" id="PTHR34605:SF6">
    <property type="entry name" value="TYR RECOMBINASE DOMAIN-CONTAINING PROTEIN"/>
    <property type="match status" value="1"/>
</dbReference>
<dbReference type="InterPro" id="IPR011010">
    <property type="entry name" value="DNA_brk_join_enz"/>
</dbReference>
<dbReference type="PROSITE" id="PS51898">
    <property type="entry name" value="TYR_RECOMBINASE"/>
    <property type="match status" value="1"/>
</dbReference>
<dbReference type="InterPro" id="IPR002104">
    <property type="entry name" value="Integrase_catalytic"/>
</dbReference>
<dbReference type="GO" id="GO:0015074">
    <property type="term" value="P:DNA integration"/>
    <property type="evidence" value="ECO:0007669"/>
    <property type="project" value="InterPro"/>
</dbReference>
<gene>
    <name evidence="5" type="primary">LOC111119345</name>
</gene>
<sequence>MAVLDSGVSPGSYLDDLCPYMSILILSSKSDNTNRSYFNSFQRWENFIKPQGHSALPANPIHVALYLTHLLENGASHHPINSAVYAIKWAHCCVGLSDPTKNSFVSSIQEAARRKAPKGVHKKEPVTKDVLIELCEKYQETTDLLIVRNLTMILFSFAAFLRFDELSSLCFKDVCVRDDHLVINIRKSKTDQYRQGNEVLISQGNTPACPFSMYQRYLELLEDNIEKDFFMFRPIFRSKGKCKLIYKNKKISYSAARNNIVPLIKSVVGDVDIGLHSLRSGGATVAANARVDERCLKRHGRWKTDSAKDGYIKDSVEMRLLVSKSLGL</sequence>
<dbReference type="PANTHER" id="PTHR34605">
    <property type="entry name" value="PHAGE_INTEGRASE DOMAIN-CONTAINING PROTEIN"/>
    <property type="match status" value="1"/>
</dbReference>
<accession>A0A8B8CL80</accession>
<dbReference type="InterPro" id="IPR052925">
    <property type="entry name" value="Phage_Integrase-like_Recomb"/>
</dbReference>
<dbReference type="GO" id="GO:0006310">
    <property type="term" value="P:DNA recombination"/>
    <property type="evidence" value="ECO:0007669"/>
    <property type="project" value="UniProtKB-KW"/>
</dbReference>
<evidence type="ECO:0000259" key="3">
    <source>
        <dbReference type="PROSITE" id="PS51898"/>
    </source>
</evidence>